<protein>
    <recommendedName>
        <fullName evidence="4">Pseudouridine synthase</fullName>
        <ecNumber evidence="4">5.4.99.-</ecNumber>
    </recommendedName>
</protein>
<keyword evidence="8" id="KW-1185">Reference proteome</keyword>
<evidence type="ECO:0000259" key="6">
    <source>
        <dbReference type="SMART" id="SM00363"/>
    </source>
</evidence>
<proteinExistence type="inferred from homology"/>
<accession>A0A1I0H172</accession>
<dbReference type="Pfam" id="PF00849">
    <property type="entry name" value="PseudoU_synth_2"/>
    <property type="match status" value="1"/>
</dbReference>
<dbReference type="AlphaFoldDB" id="A0A1I0H172"/>
<comment type="similarity">
    <text evidence="1 4">Belongs to the pseudouridine synthase RsuA family.</text>
</comment>
<evidence type="ECO:0000256" key="2">
    <source>
        <dbReference type="ARBA" id="ARBA00023235"/>
    </source>
</evidence>
<organism evidence="7 8">
    <name type="scientific">[Clostridium] aminophilum</name>
    <dbReference type="NCBI Taxonomy" id="1526"/>
    <lineage>
        <taxon>Bacteria</taxon>
        <taxon>Bacillati</taxon>
        <taxon>Bacillota</taxon>
        <taxon>Clostridia</taxon>
        <taxon>Lachnospirales</taxon>
        <taxon>Lachnospiraceae</taxon>
    </lineage>
</organism>
<dbReference type="InterPro" id="IPR042092">
    <property type="entry name" value="PsdUridine_s_RsuA/RluB/E/F_cat"/>
</dbReference>
<dbReference type="Gene3D" id="3.10.290.10">
    <property type="entry name" value="RNA-binding S4 domain"/>
    <property type="match status" value="1"/>
</dbReference>
<dbReference type="GO" id="GO:0120159">
    <property type="term" value="F:rRNA pseudouridine synthase activity"/>
    <property type="evidence" value="ECO:0007669"/>
    <property type="project" value="UniProtKB-ARBA"/>
</dbReference>
<dbReference type="STRING" id="1526.SAMN02910262_02434"/>
<dbReference type="Gene3D" id="3.30.70.580">
    <property type="entry name" value="Pseudouridine synthase I, catalytic domain, N-terminal subdomain"/>
    <property type="match status" value="1"/>
</dbReference>
<dbReference type="PANTHER" id="PTHR47683">
    <property type="entry name" value="PSEUDOURIDINE SYNTHASE FAMILY PROTEIN-RELATED"/>
    <property type="match status" value="1"/>
</dbReference>
<dbReference type="InterPro" id="IPR018496">
    <property type="entry name" value="PsdUridine_synth_RsuA/RluB_CS"/>
</dbReference>
<keyword evidence="3" id="KW-0694">RNA-binding</keyword>
<feature type="region of interest" description="Disordered" evidence="5">
    <location>
        <begin position="269"/>
        <end position="388"/>
    </location>
</feature>
<feature type="compositionally biased region" description="Basic and acidic residues" evidence="5">
    <location>
        <begin position="286"/>
        <end position="320"/>
    </location>
</feature>
<dbReference type="PROSITE" id="PS01149">
    <property type="entry name" value="PSI_RSU"/>
    <property type="match status" value="1"/>
</dbReference>
<gene>
    <name evidence="7" type="ORF">SAMN04487771_10421</name>
</gene>
<dbReference type="GO" id="GO:0000455">
    <property type="term" value="P:enzyme-directed rRNA pseudouridine synthesis"/>
    <property type="evidence" value="ECO:0007669"/>
    <property type="project" value="UniProtKB-ARBA"/>
</dbReference>
<dbReference type="Proteomes" id="UP000199820">
    <property type="component" value="Unassembled WGS sequence"/>
</dbReference>
<dbReference type="PANTHER" id="PTHR47683:SF2">
    <property type="entry name" value="RNA-BINDING S4 DOMAIN-CONTAINING PROTEIN"/>
    <property type="match status" value="1"/>
</dbReference>
<name>A0A1I0H172_9FIRM</name>
<dbReference type="InterPro" id="IPR020094">
    <property type="entry name" value="TruA/RsuA/RluB/E/F_N"/>
</dbReference>
<dbReference type="InterPro" id="IPR050343">
    <property type="entry name" value="RsuA_PseudoU_synthase"/>
</dbReference>
<dbReference type="GO" id="GO:0003723">
    <property type="term" value="F:RNA binding"/>
    <property type="evidence" value="ECO:0007669"/>
    <property type="project" value="UniProtKB-KW"/>
</dbReference>
<feature type="compositionally biased region" description="Polar residues" evidence="5">
    <location>
        <begin position="324"/>
        <end position="339"/>
    </location>
</feature>
<dbReference type="SUPFAM" id="SSF55120">
    <property type="entry name" value="Pseudouridine synthase"/>
    <property type="match status" value="1"/>
</dbReference>
<dbReference type="SUPFAM" id="SSF55174">
    <property type="entry name" value="Alpha-L RNA-binding motif"/>
    <property type="match status" value="1"/>
</dbReference>
<dbReference type="InterPro" id="IPR000748">
    <property type="entry name" value="PsdUridine_synth_RsuA/RluB/E/F"/>
</dbReference>
<dbReference type="RefSeq" id="WP_074650063.1">
    <property type="nucleotide sequence ID" value="NZ_FOIL01000042.1"/>
</dbReference>
<evidence type="ECO:0000256" key="3">
    <source>
        <dbReference type="PROSITE-ProRule" id="PRU00182"/>
    </source>
</evidence>
<dbReference type="FunFam" id="3.30.70.1560:FF:000002">
    <property type="entry name" value="Pseudouridine synthase"/>
    <property type="match status" value="1"/>
</dbReference>
<evidence type="ECO:0000313" key="7">
    <source>
        <dbReference type="EMBL" id="SET77318.1"/>
    </source>
</evidence>
<dbReference type="SMART" id="SM00363">
    <property type="entry name" value="S4"/>
    <property type="match status" value="1"/>
</dbReference>
<evidence type="ECO:0000256" key="1">
    <source>
        <dbReference type="ARBA" id="ARBA00008348"/>
    </source>
</evidence>
<evidence type="ECO:0000313" key="8">
    <source>
        <dbReference type="Proteomes" id="UP000199820"/>
    </source>
</evidence>
<sequence>MTKEMDMDAQGMRLNKYLSAVGYCSRRDADKLIDEGAVTVDGEPATLGTRVRNGQTVAVNGKDIAGKKERSVLLAVNKPRGIICSTKDDDHGDVHVQNIVDFLHYPIRIYPIGRLDKESDGLILMTNEGDLVNRILRARFMHEKEYVCTVNRPIDETFLRGMRAGVYIPELETTTRPCKVTKTGTRSFRIVLTQGLNRQIRRMCEQLGYHVRALKRIRIMNIRLGDLEKGEYREVAGEELEELMKLLDSRDEASDKEMQMMYADIEKYGDEDASGGLGESGHARRAAREERERFARGERNFGRNDREEEVRRNSGRDGAKVFRSGSSGNVVYRSKNSAFSAKPAEKTAGKRNGGKDVHFSTSHKITITRRTGDEDGRRRKNRGDEENS</sequence>
<keyword evidence="2 4" id="KW-0413">Isomerase</keyword>
<dbReference type="eggNOG" id="COG1187">
    <property type="taxonomic scope" value="Bacteria"/>
</dbReference>
<evidence type="ECO:0000256" key="5">
    <source>
        <dbReference type="SAM" id="MobiDB-lite"/>
    </source>
</evidence>
<feature type="domain" description="RNA-binding S4" evidence="6">
    <location>
        <begin position="12"/>
        <end position="78"/>
    </location>
</feature>
<dbReference type="InterPro" id="IPR036986">
    <property type="entry name" value="S4_RNA-bd_sf"/>
</dbReference>
<dbReference type="EC" id="5.4.99.-" evidence="4"/>
<feature type="compositionally biased region" description="Basic and acidic residues" evidence="5">
    <location>
        <begin position="370"/>
        <end position="388"/>
    </location>
</feature>
<reference evidence="7 8" key="1">
    <citation type="submission" date="2016-10" db="EMBL/GenBank/DDBJ databases">
        <authorList>
            <person name="de Groot N.N."/>
        </authorList>
    </citation>
    <scope>NUCLEOTIDE SEQUENCE [LARGE SCALE GENOMIC DNA]</scope>
    <source>
        <strain evidence="7 8">KH1P1</strain>
    </source>
</reference>
<dbReference type="Pfam" id="PF01479">
    <property type="entry name" value="S4"/>
    <property type="match status" value="1"/>
</dbReference>
<feature type="compositionally biased region" description="Basic and acidic residues" evidence="5">
    <location>
        <begin position="343"/>
        <end position="358"/>
    </location>
</feature>
<dbReference type="Gene3D" id="3.30.70.1560">
    <property type="entry name" value="Alpha-L RNA-binding motif"/>
    <property type="match status" value="1"/>
</dbReference>
<dbReference type="NCBIfam" id="TIGR00093">
    <property type="entry name" value="pseudouridine synthase"/>
    <property type="match status" value="1"/>
</dbReference>
<dbReference type="InterPro" id="IPR020103">
    <property type="entry name" value="PsdUridine_synth_cat_dom_sf"/>
</dbReference>
<dbReference type="InterPro" id="IPR006145">
    <property type="entry name" value="PsdUridine_synth_RsuA/RluA"/>
</dbReference>
<dbReference type="FunFam" id="3.10.290.10:FF:000003">
    <property type="entry name" value="Pseudouridine synthase"/>
    <property type="match status" value="1"/>
</dbReference>
<evidence type="ECO:0000256" key="4">
    <source>
        <dbReference type="RuleBase" id="RU003887"/>
    </source>
</evidence>
<dbReference type="PROSITE" id="PS50889">
    <property type="entry name" value="S4"/>
    <property type="match status" value="1"/>
</dbReference>
<dbReference type="EMBL" id="FOIL01000042">
    <property type="protein sequence ID" value="SET77318.1"/>
    <property type="molecule type" value="Genomic_DNA"/>
</dbReference>
<dbReference type="CDD" id="cd00165">
    <property type="entry name" value="S4"/>
    <property type="match status" value="1"/>
</dbReference>
<dbReference type="InterPro" id="IPR002942">
    <property type="entry name" value="S4_RNA-bd"/>
</dbReference>